<name>A0ABR2JW60_9EUKA</name>
<reference evidence="3 4" key="1">
    <citation type="submission" date="2024-04" db="EMBL/GenBank/DDBJ databases">
        <title>Tritrichomonas musculus Genome.</title>
        <authorList>
            <person name="Alves-Ferreira E."/>
            <person name="Grigg M."/>
            <person name="Lorenzi H."/>
            <person name="Galac M."/>
        </authorList>
    </citation>
    <scope>NUCLEOTIDE SEQUENCE [LARGE SCALE GENOMIC DNA]</scope>
    <source>
        <strain evidence="3 4">EAF2021</strain>
    </source>
</reference>
<feature type="repeat" description="WD" evidence="1">
    <location>
        <begin position="337"/>
        <end position="379"/>
    </location>
</feature>
<evidence type="ECO:0000256" key="1">
    <source>
        <dbReference type="PROSITE-ProRule" id="PRU00221"/>
    </source>
</evidence>
<keyword evidence="1" id="KW-0853">WD repeat</keyword>
<dbReference type="EMBL" id="JAPFFF010000009">
    <property type="protein sequence ID" value="KAK8883114.1"/>
    <property type="molecule type" value="Genomic_DNA"/>
</dbReference>
<dbReference type="PROSITE" id="PS50082">
    <property type="entry name" value="WD_REPEATS_2"/>
    <property type="match status" value="2"/>
</dbReference>
<dbReference type="SMART" id="SM00320">
    <property type="entry name" value="WD40"/>
    <property type="match status" value="4"/>
</dbReference>
<accession>A0ABR2JW60</accession>
<dbReference type="Gene3D" id="2.130.10.10">
    <property type="entry name" value="YVTN repeat-like/Quinoprotein amine dehydrogenase"/>
    <property type="match status" value="2"/>
</dbReference>
<evidence type="ECO:0000313" key="4">
    <source>
        <dbReference type="Proteomes" id="UP001470230"/>
    </source>
</evidence>
<comment type="caution">
    <text evidence="3">The sequence shown here is derived from an EMBL/GenBank/DDBJ whole genome shotgun (WGS) entry which is preliminary data.</text>
</comment>
<keyword evidence="2" id="KW-0175">Coiled coil</keyword>
<protein>
    <submittedName>
        <fullName evidence="3">Uncharacterized protein</fullName>
    </submittedName>
</protein>
<dbReference type="PROSITE" id="PS50294">
    <property type="entry name" value="WD_REPEATS_REGION"/>
    <property type="match status" value="1"/>
</dbReference>
<dbReference type="PANTHER" id="PTHR32215:SF0">
    <property type="entry name" value="CILIA- AND FLAGELLA-ASSOCIATED PROTEIN 57"/>
    <property type="match status" value="1"/>
</dbReference>
<dbReference type="InterPro" id="IPR015943">
    <property type="entry name" value="WD40/YVTN_repeat-like_dom_sf"/>
</dbReference>
<dbReference type="InterPro" id="IPR052993">
    <property type="entry name" value="CFA-57"/>
</dbReference>
<dbReference type="InterPro" id="IPR001680">
    <property type="entry name" value="WD40_rpt"/>
</dbReference>
<feature type="repeat" description="WD" evidence="1">
    <location>
        <begin position="460"/>
        <end position="501"/>
    </location>
</feature>
<gene>
    <name evidence="3" type="ORF">M9Y10_045762</name>
</gene>
<feature type="coiled-coil region" evidence="2">
    <location>
        <begin position="687"/>
        <end position="736"/>
    </location>
</feature>
<organism evidence="3 4">
    <name type="scientific">Tritrichomonas musculus</name>
    <dbReference type="NCBI Taxonomy" id="1915356"/>
    <lineage>
        <taxon>Eukaryota</taxon>
        <taxon>Metamonada</taxon>
        <taxon>Parabasalia</taxon>
        <taxon>Tritrichomonadida</taxon>
        <taxon>Tritrichomonadidae</taxon>
        <taxon>Tritrichomonas</taxon>
    </lineage>
</organism>
<keyword evidence="4" id="KW-1185">Reference proteome</keyword>
<feature type="coiled-coil region" evidence="2">
    <location>
        <begin position="810"/>
        <end position="848"/>
    </location>
</feature>
<evidence type="ECO:0000313" key="3">
    <source>
        <dbReference type="EMBL" id="KAK8883114.1"/>
    </source>
</evidence>
<dbReference type="PANTHER" id="PTHR32215">
    <property type="entry name" value="CILIA- AND FLAGELLA-ASSOCIATED PROTEIN 57"/>
    <property type="match status" value="1"/>
</dbReference>
<feature type="coiled-coil region" evidence="2">
    <location>
        <begin position="1129"/>
        <end position="1177"/>
    </location>
</feature>
<dbReference type="InterPro" id="IPR011047">
    <property type="entry name" value="Quinoprotein_ADH-like_sf"/>
</dbReference>
<feature type="coiled-coil region" evidence="2">
    <location>
        <begin position="875"/>
        <end position="972"/>
    </location>
</feature>
<evidence type="ECO:0000256" key="2">
    <source>
        <dbReference type="SAM" id="Coils"/>
    </source>
</evidence>
<dbReference type="Pfam" id="PF00400">
    <property type="entry name" value="WD40"/>
    <property type="match status" value="3"/>
</dbReference>
<dbReference type="SUPFAM" id="SSF50998">
    <property type="entry name" value="Quinoprotein alcohol dehydrogenase-like"/>
    <property type="match status" value="2"/>
</dbReference>
<dbReference type="Proteomes" id="UP001470230">
    <property type="component" value="Unassembled WGS sequence"/>
</dbReference>
<sequence length="1227" mass="139691">MAAPITSLEPFTSLGMAGIKNSGPYYVNDASIVYPTGNQIIQQSLDTGERFHILTSRVNQKNGSRHTKLTAFSVNFDGNYLALASTRNNDSPILVIYQLPSNQIYMSMPQENSDDIYFVGFNSYQSPNHLGLFLVSDPRKYRLTIFDLNIKTQTKSVSFTEKFETATFHPNHDNLIILYSKSCLGYLRANDDNVTNLTVPNYSIFSGFVFSYNEESVTVATSGRDVLFFSDMQLSYTMRISEDSPIIFITSFPHGFVLTTESYKLILIQHIPGQKTLSRIFQQGAVISYNISHPIVWSAFSPSWHQMILNVDFRQLIIVNIRELESSTESSIINPNILSHKGPVASISSCSYKPMLVSCGSEDKTVIVWDYSKQSALLHSEFAEDLIDVSFHPSGDLVAVASTDKLYLLSATVDSLVQISQWPLFNCLSIEFSNGGQFLVAASHIITFINPYTQEIIATLRGHTGLIHSISWSPDDKRLVSCGSDGAIVEWNAVNQEESWSINVPKSDFESAVINDRGTIIACSGSNIVHHLFNGRYQRRIYDSSNQNDNDIGFSAAFFATSSCIVLGDNLGGVLVGPFPFLLPAHNQAEFENIPQLEFSESQEVSKVTVNQLIPFVSEDIFKIHCGRVTSICSSLDSRILFSSAEDSSICIFNILTGSQVYNHSTLPILRCDVPKQQFFHISQSRFDELQFAIEKMKRDIQKQREQYEIDTIASLQDHQKVVLELTAQNDEKKAKLLHQIDSLKSAMDDSTVKAALIYQNMEVSHLNEAKALTNLYEQKLALERSKSETIAKELEDLKCSYEERIYLLRQQYKGSLQDFSDKVDNEQDQLTKNLELTRNRISESQEKQDQVLIDLELEFEKDRMAIDLEYHNKITVLNKTLADLEVKNNDLKKIIDREKADLDDLDGELKNMKEKRAELDKDIKALEHTQECRTSELNDRDETLIRQAERLQKLQSSNVELQKNKDIMEFRLEEMGKELQPSLDEIARLSTEYEGNSEEIRTIKRFTKAGHRTMLDKAHQIEVLKRKLELQNAALLKKKRVIQMFTVDLTEGVQKEDAGNKMKILKALHDKYVASHNLEETLKDANEAIDDNTRHRKHLQQSVMLLQRQIHQQQDITTKHFTGKSAENAVLLNDLNRLQKENRTLKKKVDNAKSDVEMLESNLKRFRQSNQDQKIKQDQRMAKTSYGPRVQKKIMGDWIQEQSTARATSRISVVDSRGKYIRSSKT</sequence>
<proteinExistence type="predicted"/>